<evidence type="ECO:0000256" key="13">
    <source>
        <dbReference type="SAM" id="MobiDB-lite"/>
    </source>
</evidence>
<reference evidence="15" key="1">
    <citation type="journal article" date="2020" name="Stud. Mycol.">
        <title>101 Dothideomycetes genomes: a test case for predicting lifestyles and emergence of pathogens.</title>
        <authorList>
            <person name="Haridas S."/>
            <person name="Albert R."/>
            <person name="Binder M."/>
            <person name="Bloem J."/>
            <person name="Labutti K."/>
            <person name="Salamov A."/>
            <person name="Andreopoulos B."/>
            <person name="Baker S."/>
            <person name="Barry K."/>
            <person name="Bills G."/>
            <person name="Bluhm B."/>
            <person name="Cannon C."/>
            <person name="Castanera R."/>
            <person name="Culley D."/>
            <person name="Daum C."/>
            <person name="Ezra D."/>
            <person name="Gonzalez J."/>
            <person name="Henrissat B."/>
            <person name="Kuo A."/>
            <person name="Liang C."/>
            <person name="Lipzen A."/>
            <person name="Lutzoni F."/>
            <person name="Magnuson J."/>
            <person name="Mondo S."/>
            <person name="Nolan M."/>
            <person name="Ohm R."/>
            <person name="Pangilinan J."/>
            <person name="Park H.-J."/>
            <person name="Ramirez L."/>
            <person name="Alfaro M."/>
            <person name="Sun H."/>
            <person name="Tritt A."/>
            <person name="Yoshinaga Y."/>
            <person name="Zwiers L.-H."/>
            <person name="Turgeon B."/>
            <person name="Goodwin S."/>
            <person name="Spatafora J."/>
            <person name="Crous P."/>
            <person name="Grigoriev I."/>
        </authorList>
    </citation>
    <scope>NUCLEOTIDE SEQUENCE</scope>
    <source>
        <strain evidence="15">CBS 627.86</strain>
    </source>
</reference>
<evidence type="ECO:0000256" key="4">
    <source>
        <dbReference type="ARBA" id="ARBA00022763"/>
    </source>
</evidence>
<dbReference type="Pfam" id="PF13432">
    <property type="entry name" value="TPR_16"/>
    <property type="match status" value="1"/>
</dbReference>
<feature type="compositionally biased region" description="Acidic residues" evidence="13">
    <location>
        <begin position="285"/>
        <end position="299"/>
    </location>
</feature>
<evidence type="ECO:0000256" key="5">
    <source>
        <dbReference type="ARBA" id="ARBA00022801"/>
    </source>
</evidence>
<name>A0A6A5ZMG8_9PLEO</name>
<dbReference type="EMBL" id="ML977313">
    <property type="protein sequence ID" value="KAF2120792.1"/>
    <property type="molecule type" value="Genomic_DNA"/>
</dbReference>
<evidence type="ECO:0000313" key="15">
    <source>
        <dbReference type="EMBL" id="KAF2120792.1"/>
    </source>
</evidence>
<dbReference type="FunFam" id="1.25.40.1040:FF:000003">
    <property type="entry name" value="N-terminal acetyltransferase A, auxiliary subunit"/>
    <property type="match status" value="1"/>
</dbReference>
<accession>A0A6A5ZMG8</accession>
<dbReference type="GO" id="GO:0008270">
    <property type="term" value="F:zinc ion binding"/>
    <property type="evidence" value="ECO:0007669"/>
    <property type="project" value="InterPro"/>
</dbReference>
<feature type="region of interest" description="Disordered" evidence="13">
    <location>
        <begin position="975"/>
        <end position="1025"/>
    </location>
</feature>
<evidence type="ECO:0000256" key="1">
    <source>
        <dbReference type="ARBA" id="ARBA00009409"/>
    </source>
</evidence>
<proteinExistence type="inferred from homology"/>
<dbReference type="Gene3D" id="1.25.40.1040">
    <property type="match status" value="1"/>
</dbReference>
<dbReference type="Gene3D" id="1.25.40.1010">
    <property type="match status" value="1"/>
</dbReference>
<dbReference type="GO" id="GO:0031415">
    <property type="term" value="C:NatA complex"/>
    <property type="evidence" value="ECO:0007669"/>
    <property type="project" value="TreeGrafter"/>
</dbReference>
<dbReference type="GO" id="GO:0019104">
    <property type="term" value="F:DNA N-glycosylase activity"/>
    <property type="evidence" value="ECO:0007669"/>
    <property type="project" value="InterPro"/>
</dbReference>
<dbReference type="GO" id="GO:0140078">
    <property type="term" value="F:class I DNA-(apurinic or apyrimidinic site) endonuclease activity"/>
    <property type="evidence" value="ECO:0007669"/>
    <property type="project" value="UniProtKB-EC"/>
</dbReference>
<evidence type="ECO:0000256" key="2">
    <source>
        <dbReference type="ARBA" id="ARBA00012720"/>
    </source>
</evidence>
<dbReference type="InterPro" id="IPR010979">
    <property type="entry name" value="Ribosomal_uS13-like_H2TH"/>
</dbReference>
<keyword evidence="10" id="KW-0511">Multifunctional enzyme</keyword>
<gene>
    <name evidence="15" type="ORF">BDV96DRAFT_485233</name>
</gene>
<organism evidence="15 16">
    <name type="scientific">Lophiotrema nucula</name>
    <dbReference type="NCBI Taxonomy" id="690887"/>
    <lineage>
        <taxon>Eukaryota</taxon>
        <taxon>Fungi</taxon>
        <taxon>Dikarya</taxon>
        <taxon>Ascomycota</taxon>
        <taxon>Pezizomycotina</taxon>
        <taxon>Dothideomycetes</taxon>
        <taxon>Pleosporomycetidae</taxon>
        <taxon>Pleosporales</taxon>
        <taxon>Lophiotremataceae</taxon>
        <taxon>Lophiotrema</taxon>
    </lineage>
</organism>
<evidence type="ECO:0000259" key="14">
    <source>
        <dbReference type="PROSITE" id="PS51068"/>
    </source>
</evidence>
<dbReference type="PANTHER" id="PTHR22767">
    <property type="entry name" value="N-TERMINAL ACETYLTRANSFERASE-RELATED"/>
    <property type="match status" value="1"/>
</dbReference>
<evidence type="ECO:0000256" key="10">
    <source>
        <dbReference type="ARBA" id="ARBA00023268"/>
    </source>
</evidence>
<dbReference type="SMART" id="SM00898">
    <property type="entry name" value="Fapy_DNA_glyco"/>
    <property type="match status" value="1"/>
</dbReference>
<keyword evidence="11" id="KW-0326">Glycosidase</keyword>
<dbReference type="CDD" id="cd08972">
    <property type="entry name" value="PF_Nei_N"/>
    <property type="match status" value="1"/>
</dbReference>
<keyword evidence="16" id="KW-1185">Reference proteome</keyword>
<evidence type="ECO:0000256" key="9">
    <source>
        <dbReference type="ARBA" id="ARBA00023239"/>
    </source>
</evidence>
<dbReference type="SMART" id="SM00028">
    <property type="entry name" value="TPR"/>
    <property type="match status" value="4"/>
</dbReference>
<dbReference type="OrthoDB" id="10263032at2759"/>
<sequence>QIAEVSRIVHFLRKNAVGKTIAAVKAQEDTIVYGKVGTSAEAFQKALTGKKIIDAKQQGKYFWLEMDSPPHPLMHFGMSGWMKFSNDDSASYRPTKPEESEWPPRFWKFILQLKEAPDTEVAFVDARRLGRIRLVDAKAEDMRKTTPLKENGPDPVLDPEILTVEWLTKKLRNQANISGIGNWVGDEIMYHAKLHPEQYSNTFSDEQIKRLHDSMMFVCNTACDLLAESDKFPEDWLMKHRWGKGKKNQNTLPNGAKITFLKVGGRTSAVVPSVQKKTGAVAGDVSEDTNGIEENEDEEIKPKKGSKRKGKAVKDEHEDEAAEKPTAANTKRGYKKLDNKTVKAEDEEEKPVVKKQKTVVNGTVQKGKEVEKAAAAQGEEVVGRRRSGPAAMPQQLGSKENTLFRSVVKHYEAKQYKRGLKAADQVLRKFPNHGDTQAMKALILNSQGHTEEAFDLARLALKNDMKSHVCWHVYGLLWRSQKNYAEAIKAYKFALKIEPDSQNILRDLALLQVQMRDYQGYIQSRNQMLTSRAQLRQNWTALAVAYHLSGNYKSAEHILKTYEDTLKQAPPKTDIEHSEAVLYKNIIIAESGDVERALEHLRKNMRHNLDRTTTLELRAKYLLELGRNEDAVKAYKVLLDRNSEYREYFDGLEKALGLDRSDEASHEKLAAVYKSYADKNKRADAARRIPLDFLKGEAFKVAADEYLRRMLNKGVPSTFPNIKALYADPSKQSIIEELVLGYESDKGANGSASGPTNGEKSDRFEESVLYFLAQHYNYHLSRDLKKSMEYIDRLLELNPKSVDYNQTKARIYKHLGNTKKASEIINHARELDLKDRYINTKCAKYQLRNHENDKALETMSKFTRNDPAGGPLGDLHDMQCMWFLTEDGEAYLRRGNLALALKRFNSINDIFDIWYDDQFDFHSFSLRKGQIRAYVDMVRWEDHLRGHPFYTRAAISAVKIYLALADNPDLADTDKANGVVDKKAQKKARKDAEKAEAERKAAAAKKPNAKNEDGDVKKEDPDPKGIKLLQTKEPLEASLKFLTSLLDFSPKNLEAQHLGFEVNLRRKKYLLALKSLLAAQAIDPESPKIHEQAVRFHQACQYYPSTYGCVQLLMNIAVRDAKDLPPKLSEVLKSSFNIIPADADLKKYNSDWQSKHAQSPTHLQSAYYVRYLLDDTTKSTVESDLQKLLDSSSIELEDATTGLSILDSLKSDQKTKDAYRQAAAKKWPEATVFQ</sequence>
<protein>
    <recommendedName>
        <fullName evidence="2">DNA-(apurinic or apyrimidinic site) lyase</fullName>
        <ecNumber evidence="2">4.2.99.18</ecNumber>
    </recommendedName>
</protein>
<keyword evidence="5" id="KW-0378">Hydrolase</keyword>
<dbReference type="PROSITE" id="PS51068">
    <property type="entry name" value="FPG_CAT"/>
    <property type="match status" value="1"/>
</dbReference>
<dbReference type="Proteomes" id="UP000799770">
    <property type="component" value="Unassembled WGS sequence"/>
</dbReference>
<dbReference type="AlphaFoldDB" id="A0A6A5ZMG8"/>
<dbReference type="PROSITE" id="PS50005">
    <property type="entry name" value="TPR"/>
    <property type="match status" value="1"/>
</dbReference>
<keyword evidence="7" id="KW-0238">DNA-binding</keyword>
<dbReference type="GO" id="GO:0006284">
    <property type="term" value="P:base-excision repair"/>
    <property type="evidence" value="ECO:0007669"/>
    <property type="project" value="InterPro"/>
</dbReference>
<dbReference type="InterPro" id="IPR011990">
    <property type="entry name" value="TPR-like_helical_dom_sf"/>
</dbReference>
<dbReference type="Pfam" id="PF12569">
    <property type="entry name" value="NatA_aux_su"/>
    <property type="match status" value="1"/>
</dbReference>
<dbReference type="Gene3D" id="1.10.8.50">
    <property type="match status" value="1"/>
</dbReference>
<keyword evidence="3" id="KW-0677">Repeat</keyword>
<evidence type="ECO:0000256" key="6">
    <source>
        <dbReference type="ARBA" id="ARBA00022803"/>
    </source>
</evidence>
<evidence type="ECO:0000256" key="11">
    <source>
        <dbReference type="ARBA" id="ARBA00023295"/>
    </source>
</evidence>
<dbReference type="Pfam" id="PF06831">
    <property type="entry name" value="H2TH"/>
    <property type="match status" value="1"/>
</dbReference>
<dbReference type="PANTHER" id="PTHR22767:SF2">
    <property type="entry name" value="N(ALPHA)-ACETYLTRANSFERASE 15_16, ISOFORM A"/>
    <property type="match status" value="1"/>
</dbReference>
<dbReference type="Gene3D" id="3.20.190.10">
    <property type="entry name" value="MutM-like, N-terminal"/>
    <property type="match status" value="1"/>
</dbReference>
<dbReference type="SUPFAM" id="SSF48452">
    <property type="entry name" value="TPR-like"/>
    <property type="match status" value="2"/>
</dbReference>
<dbReference type="SUPFAM" id="SSF46946">
    <property type="entry name" value="S13-like H2TH domain"/>
    <property type="match status" value="1"/>
</dbReference>
<keyword evidence="15" id="KW-0675">Receptor</keyword>
<dbReference type="GO" id="GO:0003684">
    <property type="term" value="F:damaged DNA binding"/>
    <property type="evidence" value="ECO:0007669"/>
    <property type="project" value="InterPro"/>
</dbReference>
<dbReference type="Pfam" id="PF01149">
    <property type="entry name" value="Fapy_DNA_glyco"/>
    <property type="match status" value="1"/>
</dbReference>
<keyword evidence="8" id="KW-0234">DNA repair</keyword>
<keyword evidence="9" id="KW-0456">Lyase</keyword>
<feature type="non-terminal residue" evidence="15">
    <location>
        <position position="1"/>
    </location>
</feature>
<dbReference type="InterPro" id="IPR012319">
    <property type="entry name" value="FPG_cat"/>
</dbReference>
<feature type="compositionally biased region" description="Basic and acidic residues" evidence="13">
    <location>
        <begin position="335"/>
        <end position="344"/>
    </location>
</feature>
<keyword evidence="6 12" id="KW-0802">TPR repeat</keyword>
<dbReference type="InterPro" id="IPR035937">
    <property type="entry name" value="FPG_N"/>
</dbReference>
<dbReference type="EC" id="4.2.99.18" evidence="2"/>
<feature type="repeat" description="TPR" evidence="12">
    <location>
        <begin position="468"/>
        <end position="501"/>
    </location>
</feature>
<feature type="compositionally biased region" description="Basic and acidic residues" evidence="13">
    <location>
        <begin position="1009"/>
        <end position="1025"/>
    </location>
</feature>
<feature type="compositionally biased region" description="Basic and acidic residues" evidence="13">
    <location>
        <begin position="990"/>
        <end position="1001"/>
    </location>
</feature>
<evidence type="ECO:0000256" key="8">
    <source>
        <dbReference type="ARBA" id="ARBA00023204"/>
    </source>
</evidence>
<keyword evidence="4" id="KW-0227">DNA damage</keyword>
<evidence type="ECO:0000256" key="3">
    <source>
        <dbReference type="ARBA" id="ARBA00022737"/>
    </source>
</evidence>
<dbReference type="SUPFAM" id="SSF81624">
    <property type="entry name" value="N-terminal domain of MutM-like DNA repair proteins"/>
    <property type="match status" value="1"/>
</dbReference>
<dbReference type="SMART" id="SM01232">
    <property type="entry name" value="H2TH"/>
    <property type="match status" value="1"/>
</dbReference>
<evidence type="ECO:0000313" key="16">
    <source>
        <dbReference type="Proteomes" id="UP000799770"/>
    </source>
</evidence>
<feature type="domain" description="Formamidopyrimidine-DNA glycosylase catalytic" evidence="14">
    <location>
        <begin position="1"/>
        <end position="130"/>
    </location>
</feature>
<dbReference type="InterPro" id="IPR021183">
    <property type="entry name" value="NatA_aux_su"/>
</dbReference>
<comment type="similarity">
    <text evidence="1">Belongs to the FPG family.</text>
</comment>
<evidence type="ECO:0000256" key="7">
    <source>
        <dbReference type="ARBA" id="ARBA00023125"/>
    </source>
</evidence>
<dbReference type="FunFam" id="1.10.8.50:FF:000009">
    <property type="entry name" value="Formamidopyrimidine-DNA glycosylase"/>
    <property type="match status" value="1"/>
</dbReference>
<feature type="region of interest" description="Disordered" evidence="13">
    <location>
        <begin position="276"/>
        <end position="344"/>
    </location>
</feature>
<dbReference type="InterPro" id="IPR015886">
    <property type="entry name" value="H2TH_FPG"/>
</dbReference>
<evidence type="ECO:0000256" key="12">
    <source>
        <dbReference type="PROSITE-ProRule" id="PRU00339"/>
    </source>
</evidence>
<dbReference type="InterPro" id="IPR019734">
    <property type="entry name" value="TPR_rpt"/>
</dbReference>